<dbReference type="SUPFAM" id="SSF48452">
    <property type="entry name" value="TPR-like"/>
    <property type="match status" value="2"/>
</dbReference>
<dbReference type="InterPro" id="IPR011990">
    <property type="entry name" value="TPR-like_helical_dom_sf"/>
</dbReference>
<dbReference type="OrthoDB" id="29013at2759"/>
<dbReference type="InterPro" id="IPR043376">
    <property type="entry name" value="NPG1-like"/>
</dbReference>
<dbReference type="Proteomes" id="UP000596660">
    <property type="component" value="Unplaced"/>
</dbReference>
<dbReference type="EnsemblPlants" id="AUR62015539-RA">
    <property type="protein sequence ID" value="AUR62015539-RA:cds"/>
    <property type="gene ID" value="AUR62015539"/>
</dbReference>
<dbReference type="GeneID" id="110689394"/>
<dbReference type="PANTHER" id="PTHR44102">
    <property type="entry name" value="PROTEIN NPG1"/>
    <property type="match status" value="1"/>
</dbReference>
<dbReference type="RefSeq" id="XP_021721868.1">
    <property type="nucleotide sequence ID" value="XM_021866176.1"/>
</dbReference>
<reference evidence="1" key="2">
    <citation type="submission" date="2021-03" db="UniProtKB">
        <authorList>
            <consortium name="EnsemblPlants"/>
        </authorList>
    </citation>
    <scope>IDENTIFICATION</scope>
</reference>
<dbReference type="Gene3D" id="1.25.40.1040">
    <property type="match status" value="1"/>
</dbReference>
<accession>A0A803LMM8</accession>
<organism evidence="1 2">
    <name type="scientific">Chenopodium quinoa</name>
    <name type="common">Quinoa</name>
    <dbReference type="NCBI Taxonomy" id="63459"/>
    <lineage>
        <taxon>Eukaryota</taxon>
        <taxon>Viridiplantae</taxon>
        <taxon>Streptophyta</taxon>
        <taxon>Embryophyta</taxon>
        <taxon>Tracheophyta</taxon>
        <taxon>Spermatophyta</taxon>
        <taxon>Magnoliopsida</taxon>
        <taxon>eudicotyledons</taxon>
        <taxon>Gunneridae</taxon>
        <taxon>Pentapetalae</taxon>
        <taxon>Caryophyllales</taxon>
        <taxon>Chenopodiaceae</taxon>
        <taxon>Chenopodioideae</taxon>
        <taxon>Atripliceae</taxon>
        <taxon>Chenopodium</taxon>
    </lineage>
</organism>
<protein>
    <submittedName>
        <fullName evidence="1">Uncharacterized protein</fullName>
    </submittedName>
</protein>
<gene>
    <name evidence="1" type="primary">LOC110689394</name>
</gene>
<dbReference type="AlphaFoldDB" id="A0A803LMM8"/>
<keyword evidence="2" id="KW-1185">Reference proteome</keyword>
<reference evidence="1" key="1">
    <citation type="journal article" date="2017" name="Nature">
        <title>The genome of Chenopodium quinoa.</title>
        <authorList>
            <person name="Jarvis D.E."/>
            <person name="Ho Y.S."/>
            <person name="Lightfoot D.J."/>
            <person name="Schmoeckel S.M."/>
            <person name="Li B."/>
            <person name="Borm T.J.A."/>
            <person name="Ohyanagi H."/>
            <person name="Mineta K."/>
            <person name="Michell C.T."/>
            <person name="Saber N."/>
            <person name="Kharbatia N.M."/>
            <person name="Rupper R.R."/>
            <person name="Sharp A.R."/>
            <person name="Dally N."/>
            <person name="Boughton B.A."/>
            <person name="Woo Y.H."/>
            <person name="Gao G."/>
            <person name="Schijlen E.G.W.M."/>
            <person name="Guo X."/>
            <person name="Momin A.A."/>
            <person name="Negrao S."/>
            <person name="Al-Babili S."/>
            <person name="Gehring C."/>
            <person name="Roessner U."/>
            <person name="Jung C."/>
            <person name="Murphy K."/>
            <person name="Arold S.T."/>
            <person name="Gojobori T."/>
            <person name="van der Linden C.G."/>
            <person name="van Loo E.N."/>
            <person name="Jellen E.N."/>
            <person name="Maughan P.J."/>
            <person name="Tester M."/>
        </authorList>
    </citation>
    <scope>NUCLEOTIDE SEQUENCE [LARGE SCALE GENOMIC DNA]</scope>
    <source>
        <strain evidence="1">cv. PI 614886</strain>
    </source>
</reference>
<dbReference type="PANTHER" id="PTHR44102:SF1">
    <property type="entry name" value="OS10G0471400 PROTEIN"/>
    <property type="match status" value="1"/>
</dbReference>
<name>A0A803LMM8_CHEQI</name>
<evidence type="ECO:0000313" key="2">
    <source>
        <dbReference type="Proteomes" id="UP000596660"/>
    </source>
</evidence>
<dbReference type="KEGG" id="cqi:110689394"/>
<dbReference type="Gene3D" id="1.25.40.10">
    <property type="entry name" value="Tetratricopeptide repeat domain"/>
    <property type="match status" value="2"/>
</dbReference>
<dbReference type="OMA" id="QKMMKCI"/>
<dbReference type="SMART" id="SM00028">
    <property type="entry name" value="TPR"/>
    <property type="match status" value="6"/>
</dbReference>
<dbReference type="InterPro" id="IPR019734">
    <property type="entry name" value="TPR_rpt"/>
</dbReference>
<evidence type="ECO:0000313" key="1">
    <source>
        <dbReference type="EnsemblPlants" id="AUR62015539-RA:cds"/>
    </source>
</evidence>
<dbReference type="Gramene" id="AUR62015539-RA">
    <property type="protein sequence ID" value="AUR62015539-RA:cds"/>
    <property type="gene ID" value="AUR62015539"/>
</dbReference>
<proteinExistence type="predicted"/>
<sequence>MCIRGGKEVFVCNMKAKPSRKSRRNGGKGGLKKMMKCIFLGKQVREDEAAESSDSSLATRDYSASGGFSGQAGEVVPKPNMSTIEEAELSLRASGYLNYEEARALLGRLEYQKGNIAAALRVFEGIDIDAVMPNIKVSLAGRCDLQRRDSQIDVVLPMSMHAVSILIEAIFLKAKSLQALERFEEAAQSCQVIVETIESAIPEGLNGRFSTHCKMQETLESTVELQPELWKLALCPNKAISSYRHALLYNWNLDMGTQARLEKEFAIFLLYSGTDASPPTLRFQVEGAYVPSDNIEEAILLLLLLLKKFLQRRIDWDPSIVDHLSFALSTSGDLSILARQLEELPAGAIDRKENYSSLALCYHGLGEDKVSLNLLRNLLNDREIHNCTHELLLASKICAKDSNFAEEGINYSGKAIKKLEGDCEQLSCKATCLLGILSSAQSKSVTSDSKRARMQSKALDLLGTAEAMTNETDANVIYHLALENAEQRKLDIALSYAKKLLKLEASSGTAGWVLLGRILSAQKRYIDAETIINAALEQTGKWEHAELLRTRAKLEIAQGKTKIAIQTYTHLLAVLQVQKKSSGPFGIKKKIIERKEEDKILEMETWHDLANVYTSLSQWRDAEVCLSKSEALCPHSASRCHSRGLLYLAKGLEKEAQKSFWDALDQDPNHVPSLISMAQSLVQFGDQTLPIAITFIRQAIRLDRTNHKAWHILGLLHRSEPEGAATTEALECFEAAALLQETAPVEPFS</sequence>